<evidence type="ECO:0000256" key="6">
    <source>
        <dbReference type="ARBA" id="ARBA00023212"/>
    </source>
</evidence>
<evidence type="ECO:0000313" key="9">
    <source>
        <dbReference type="EMBL" id="CAH0374400.1"/>
    </source>
</evidence>
<evidence type="ECO:0000256" key="8">
    <source>
        <dbReference type="SAM" id="MobiDB-lite"/>
    </source>
</evidence>
<dbReference type="PANTHER" id="PTHR10619:SF0">
    <property type="entry name" value="F-ACTIN-CAPPING PROTEIN SUBUNIT BETA ISOFORMS 1 AND 2"/>
    <property type="match status" value="1"/>
</dbReference>
<evidence type="ECO:0000256" key="2">
    <source>
        <dbReference type="ARBA" id="ARBA00006039"/>
    </source>
</evidence>
<keyword evidence="5 7" id="KW-0009">Actin-binding</keyword>
<reference evidence="9" key="1">
    <citation type="submission" date="2021-11" db="EMBL/GenBank/DDBJ databases">
        <authorList>
            <consortium name="Genoscope - CEA"/>
            <person name="William W."/>
        </authorList>
    </citation>
    <scope>NUCLEOTIDE SEQUENCE</scope>
</reference>
<dbReference type="PRINTS" id="PR00192">
    <property type="entry name" value="FACTINCAPB"/>
</dbReference>
<comment type="caution">
    <text evidence="9">The sequence shown here is derived from an EMBL/GenBank/DDBJ whole genome shotgun (WGS) entry which is preliminary data.</text>
</comment>
<keyword evidence="10" id="KW-1185">Reference proteome</keyword>
<dbReference type="InterPro" id="IPR019771">
    <property type="entry name" value="F-actin_capping_bsu_CS"/>
</dbReference>
<feature type="region of interest" description="Disordered" evidence="8">
    <location>
        <begin position="262"/>
        <end position="288"/>
    </location>
</feature>
<dbReference type="InterPro" id="IPR037282">
    <property type="entry name" value="CapZ_alpha/beta"/>
</dbReference>
<dbReference type="Gene3D" id="1.20.58.570">
    <property type="match status" value="1"/>
</dbReference>
<sequence>MAEMVSQGDDAAAAAAPPKRDPIEAALSIMRRMPPNKIAHNLNAICNLIPEHADELLQRVDQPLEEAKCKDTGRAYLLCDYNRDGDSHRSPWSNKYDPPIDDGFVPSEKLRRLEVEANTLFDCYRELYFEGGTSSVYLWELDGDDFAGCFLIKKKVSGHEFVTEGCWDSIHVVEVNLEDNGKAANYKLTTTVILTMDVQKESVGDTNLSGTLTRTAEKRSVIDAEHTHMHNMGTLIEDTETDIRVNMDALYIQKTREVVNNIRSPQTGPSQGAAFTASLNEAVKRHAR</sequence>
<protein>
    <recommendedName>
        <fullName evidence="7">F-actin-capping protein subunit beta</fullName>
    </recommendedName>
</protein>
<dbReference type="GO" id="GO:0051016">
    <property type="term" value="P:barbed-end actin filament capping"/>
    <property type="evidence" value="ECO:0007669"/>
    <property type="project" value="UniProtKB-UniRule"/>
</dbReference>
<dbReference type="SUPFAM" id="SSF90096">
    <property type="entry name" value="Subunits of heterodimeric actin filament capping protein Capz"/>
    <property type="match status" value="1"/>
</dbReference>
<dbReference type="Gene3D" id="3.90.1150.210">
    <property type="entry name" value="F-actin capping protein, beta subunit"/>
    <property type="match status" value="1"/>
</dbReference>
<dbReference type="InterPro" id="IPR042276">
    <property type="entry name" value="CapZ_alpha/beta_2"/>
</dbReference>
<keyword evidence="6 7" id="KW-0206">Cytoskeleton</keyword>
<dbReference type="InterPro" id="IPR043175">
    <property type="entry name" value="CAPZB_N"/>
</dbReference>
<organism evidence="9 10">
    <name type="scientific">Pelagomonas calceolata</name>
    <dbReference type="NCBI Taxonomy" id="35677"/>
    <lineage>
        <taxon>Eukaryota</taxon>
        <taxon>Sar</taxon>
        <taxon>Stramenopiles</taxon>
        <taxon>Ochrophyta</taxon>
        <taxon>Pelagophyceae</taxon>
        <taxon>Pelagomonadales</taxon>
        <taxon>Pelagomonadaceae</taxon>
        <taxon>Pelagomonas</taxon>
    </lineage>
</organism>
<dbReference type="GO" id="GO:0000902">
    <property type="term" value="P:cell morphogenesis"/>
    <property type="evidence" value="ECO:0007669"/>
    <property type="project" value="TreeGrafter"/>
</dbReference>
<proteinExistence type="inferred from homology"/>
<evidence type="ECO:0000256" key="1">
    <source>
        <dbReference type="ARBA" id="ARBA00004245"/>
    </source>
</evidence>
<dbReference type="FunFam" id="1.20.58.570:FF:000001">
    <property type="entry name" value="F-actin-capping protein subunit beta"/>
    <property type="match status" value="1"/>
</dbReference>
<dbReference type="OrthoDB" id="9979678at2759"/>
<evidence type="ECO:0000313" key="10">
    <source>
        <dbReference type="Proteomes" id="UP000789595"/>
    </source>
</evidence>
<gene>
    <name evidence="9" type="ORF">PECAL_4P16790</name>
</gene>
<evidence type="ECO:0000256" key="7">
    <source>
        <dbReference type="RuleBase" id="RU365078"/>
    </source>
</evidence>
<evidence type="ECO:0000256" key="4">
    <source>
        <dbReference type="ARBA" id="ARBA00022490"/>
    </source>
</evidence>
<comment type="similarity">
    <text evidence="2 7">Belongs to the F-actin-capping protein beta subunit family.</text>
</comment>
<comment type="subcellular location">
    <subcellularLocation>
        <location evidence="1 7">Cytoplasm</location>
        <location evidence="1 7">Cytoskeleton</location>
    </subcellularLocation>
</comment>
<comment type="function">
    <text evidence="7">F-actin-capping proteins bind in a Ca(2+)-independent manner to the fast growing ends of actin filaments (barbed end) thereby blocking the exchange of subunits at these ends. Unlike other capping proteins (such as gelsolin and severin), these proteins do not sever actin filaments.</text>
</comment>
<keyword evidence="3 7" id="KW-0117">Actin capping</keyword>
<evidence type="ECO:0000256" key="3">
    <source>
        <dbReference type="ARBA" id="ARBA00022467"/>
    </source>
</evidence>
<dbReference type="EMBL" id="CAKKNE010000004">
    <property type="protein sequence ID" value="CAH0374400.1"/>
    <property type="molecule type" value="Genomic_DNA"/>
</dbReference>
<accession>A0A8J2WNL5</accession>
<dbReference type="GO" id="GO:0008290">
    <property type="term" value="C:F-actin capping protein complex"/>
    <property type="evidence" value="ECO:0007669"/>
    <property type="project" value="UniProtKB-UniRule"/>
</dbReference>
<dbReference type="GO" id="GO:0005737">
    <property type="term" value="C:cytoplasm"/>
    <property type="evidence" value="ECO:0007669"/>
    <property type="project" value="InterPro"/>
</dbReference>
<dbReference type="PROSITE" id="PS00231">
    <property type="entry name" value="F_ACTIN_CAPPING_BETA"/>
    <property type="match status" value="1"/>
</dbReference>
<keyword evidence="4 7" id="KW-0963">Cytoplasm</keyword>
<dbReference type="Proteomes" id="UP000789595">
    <property type="component" value="Unassembled WGS sequence"/>
</dbReference>
<dbReference type="GO" id="GO:0030036">
    <property type="term" value="P:actin cytoskeleton organization"/>
    <property type="evidence" value="ECO:0007669"/>
    <property type="project" value="InterPro"/>
</dbReference>
<dbReference type="PANTHER" id="PTHR10619">
    <property type="entry name" value="F-ACTIN-CAPPING PROTEIN SUBUNIT BETA"/>
    <property type="match status" value="1"/>
</dbReference>
<dbReference type="InterPro" id="IPR001698">
    <property type="entry name" value="CAPZB"/>
</dbReference>
<comment type="subunit">
    <text evidence="7">Heterodimer of an alpha and a beta subunit.</text>
</comment>
<evidence type="ECO:0000256" key="5">
    <source>
        <dbReference type="ARBA" id="ARBA00023203"/>
    </source>
</evidence>
<name>A0A8J2WNL5_9STRA</name>
<dbReference type="GO" id="GO:0051015">
    <property type="term" value="F:actin filament binding"/>
    <property type="evidence" value="ECO:0007669"/>
    <property type="project" value="TreeGrafter"/>
</dbReference>
<dbReference type="AlphaFoldDB" id="A0A8J2WNL5"/>
<dbReference type="Pfam" id="PF01115">
    <property type="entry name" value="F_actin_cap_B"/>
    <property type="match status" value="1"/>
</dbReference>